<evidence type="ECO:0000256" key="1">
    <source>
        <dbReference type="SAM" id="MobiDB-lite"/>
    </source>
</evidence>
<proteinExistence type="predicted"/>
<reference evidence="2 3" key="1">
    <citation type="submission" date="2019-02" db="EMBL/GenBank/DDBJ databases">
        <title>Genome sequencing of the rare red list fungi Hericium alpestre (H. flagellum).</title>
        <authorList>
            <person name="Buettner E."/>
            <person name="Kellner H."/>
        </authorList>
    </citation>
    <scope>NUCLEOTIDE SEQUENCE [LARGE SCALE GENOMIC DNA]</scope>
    <source>
        <strain evidence="2 3">DSM 108284</strain>
    </source>
</reference>
<feature type="compositionally biased region" description="Basic and acidic residues" evidence="1">
    <location>
        <begin position="1"/>
        <end position="10"/>
    </location>
</feature>
<feature type="region of interest" description="Disordered" evidence="1">
    <location>
        <begin position="1"/>
        <end position="20"/>
    </location>
</feature>
<feature type="non-terminal residue" evidence="2">
    <location>
        <position position="20"/>
    </location>
</feature>
<evidence type="ECO:0000313" key="3">
    <source>
        <dbReference type="Proteomes" id="UP000298061"/>
    </source>
</evidence>
<feature type="compositionally biased region" description="Acidic residues" evidence="1">
    <location>
        <begin position="11"/>
        <end position="20"/>
    </location>
</feature>
<evidence type="ECO:0000313" key="2">
    <source>
        <dbReference type="EMBL" id="TFY73761.1"/>
    </source>
</evidence>
<name>A0A4Y9ZIU0_9AGAM</name>
<protein>
    <submittedName>
        <fullName evidence="2">Uncharacterized protein</fullName>
    </submittedName>
</protein>
<dbReference type="EMBL" id="SFCI01002571">
    <property type="protein sequence ID" value="TFY73761.1"/>
    <property type="molecule type" value="Genomic_DNA"/>
</dbReference>
<dbReference type="AlphaFoldDB" id="A0A4Y9ZIU0"/>
<comment type="caution">
    <text evidence="2">The sequence shown here is derived from an EMBL/GenBank/DDBJ whole genome shotgun (WGS) entry which is preliminary data.</text>
</comment>
<gene>
    <name evidence="2" type="ORF">EWM64_g10251</name>
</gene>
<sequence>MSDDKRKPRVDDEEDVDDLD</sequence>
<accession>A0A4Y9ZIU0</accession>
<keyword evidence="3" id="KW-1185">Reference proteome</keyword>
<organism evidence="2 3">
    <name type="scientific">Hericium alpestre</name>
    <dbReference type="NCBI Taxonomy" id="135208"/>
    <lineage>
        <taxon>Eukaryota</taxon>
        <taxon>Fungi</taxon>
        <taxon>Dikarya</taxon>
        <taxon>Basidiomycota</taxon>
        <taxon>Agaricomycotina</taxon>
        <taxon>Agaricomycetes</taxon>
        <taxon>Russulales</taxon>
        <taxon>Hericiaceae</taxon>
        <taxon>Hericium</taxon>
    </lineage>
</organism>
<dbReference type="Proteomes" id="UP000298061">
    <property type="component" value="Unassembled WGS sequence"/>
</dbReference>